<dbReference type="GO" id="GO:0031125">
    <property type="term" value="P:rRNA 3'-end processing"/>
    <property type="evidence" value="ECO:0007669"/>
    <property type="project" value="TreeGrafter"/>
</dbReference>
<dbReference type="EMBL" id="CP018839">
    <property type="protein sequence ID" value="APR03037.1"/>
    <property type="molecule type" value="Genomic_DNA"/>
</dbReference>
<protein>
    <submittedName>
        <fullName evidence="2">3'-&gt;5' exoribonuclease Bsu YhaM</fullName>
    </submittedName>
</protein>
<dbReference type="PANTHER" id="PTHR37294">
    <property type="entry name" value="3'-5' EXORIBONUCLEASE YHAM"/>
    <property type="match status" value="1"/>
</dbReference>
<evidence type="ECO:0000256" key="1">
    <source>
        <dbReference type="ARBA" id="ARBA00022801"/>
    </source>
</evidence>
<dbReference type="InterPro" id="IPR003607">
    <property type="entry name" value="HD/PDEase_dom"/>
</dbReference>
<proteinExistence type="predicted"/>
<dbReference type="PANTHER" id="PTHR37294:SF1">
    <property type="entry name" value="3'-5' EXORIBONUCLEASE YHAM"/>
    <property type="match status" value="1"/>
</dbReference>
<evidence type="ECO:0000313" key="2">
    <source>
        <dbReference type="EMBL" id="APR03037.1"/>
    </source>
</evidence>
<dbReference type="AlphaFoldDB" id="A0A1H5YLM1"/>
<keyword evidence="3" id="KW-1185">Reference proteome</keyword>
<dbReference type="SUPFAM" id="SSF109604">
    <property type="entry name" value="HD-domain/PDEase-like"/>
    <property type="match status" value="1"/>
</dbReference>
<dbReference type="InterPro" id="IPR006674">
    <property type="entry name" value="HD_domain"/>
</dbReference>
<dbReference type="Pfam" id="PF01966">
    <property type="entry name" value="HD"/>
    <property type="match status" value="1"/>
</dbReference>
<dbReference type="KEGG" id="tcl:Tchl_0162"/>
<dbReference type="NCBIfam" id="TIGR00277">
    <property type="entry name" value="HDIG"/>
    <property type="match status" value="1"/>
</dbReference>
<dbReference type="SMART" id="SM00471">
    <property type="entry name" value="HDc"/>
    <property type="match status" value="1"/>
</dbReference>
<organism evidence="2 3">
    <name type="scientific">Thauera chlorobenzoica</name>
    <dbReference type="NCBI Taxonomy" id="96773"/>
    <lineage>
        <taxon>Bacteria</taxon>
        <taxon>Pseudomonadati</taxon>
        <taxon>Pseudomonadota</taxon>
        <taxon>Betaproteobacteria</taxon>
        <taxon>Rhodocyclales</taxon>
        <taxon>Zoogloeaceae</taxon>
        <taxon>Thauera</taxon>
    </lineage>
</organism>
<name>A0A1H5YLM1_9RHOO</name>
<sequence>MTEQHLPIPSAAPDNVVAKLPPIFRVESISRLPLDNHYALNRAVLFHERASLMVEWPSRKVDARLGVGSLVSIRWLGRPESLGGAVRISRLAVLERPEASVDLFQTIPTAWVQERALVSRASALWHRLPPHFQHLFNAIFWDASRLHRYLLGASSLRGHHSGAHGNLRHTLEVAEQALKMAENQALACPDVLLMAALLHDAGKADEYCLRGSGLKMTTRGKLIGHRHTIIEWIAAAVASARICIPEPHYVGLIHALTSARGAPEWLGLREPCTLDAILLSAADRLSGQIELMARHSPAQAGFGRFHPHLRGQPYVVGTSV</sequence>
<reference evidence="2 3" key="1">
    <citation type="submission" date="2016-12" db="EMBL/GenBank/DDBJ databases">
        <title>Complete genome sequence of Thauera chlorobenzoica, a Betaproteobacterium degrading haloaromatics anaerobically to CO2 and halides.</title>
        <authorList>
            <person name="Goris T."/>
            <person name="Mergelsberg M."/>
            <person name="Boll M."/>
        </authorList>
    </citation>
    <scope>NUCLEOTIDE SEQUENCE [LARGE SCALE GENOMIC DNA]</scope>
    <source>
        <strain evidence="2 3">3CB1</strain>
    </source>
</reference>
<accession>A0A1H5YLM1</accession>
<dbReference type="OrthoDB" id="8526051at2"/>
<dbReference type="CDD" id="cd00077">
    <property type="entry name" value="HDc"/>
    <property type="match status" value="1"/>
</dbReference>
<evidence type="ECO:0000313" key="3">
    <source>
        <dbReference type="Proteomes" id="UP000185739"/>
    </source>
</evidence>
<dbReference type="RefSeq" id="WP_075146724.1">
    <property type="nucleotide sequence ID" value="NZ_CP018839.1"/>
</dbReference>
<gene>
    <name evidence="2" type="ORF">Tchl_0162</name>
</gene>
<dbReference type="InterPro" id="IPR006675">
    <property type="entry name" value="HDIG_dom"/>
</dbReference>
<dbReference type="GO" id="GO:0016787">
    <property type="term" value="F:hydrolase activity"/>
    <property type="evidence" value="ECO:0007669"/>
    <property type="project" value="UniProtKB-KW"/>
</dbReference>
<dbReference type="Proteomes" id="UP000185739">
    <property type="component" value="Chromosome"/>
</dbReference>
<dbReference type="STRING" id="96773.Tchl_0162"/>
<dbReference type="InterPro" id="IPR050798">
    <property type="entry name" value="YhaM_exoribonuc/phosphodiest"/>
</dbReference>
<dbReference type="Gene3D" id="1.10.3210.10">
    <property type="entry name" value="Hypothetical protein af1432"/>
    <property type="match status" value="1"/>
</dbReference>
<keyword evidence="1" id="KW-0378">Hydrolase</keyword>